<evidence type="ECO:0000313" key="4">
    <source>
        <dbReference type="Proteomes" id="UP000019753"/>
    </source>
</evidence>
<dbReference type="InterPro" id="IPR000086">
    <property type="entry name" value="NUDIX_hydrolase_dom"/>
</dbReference>
<feature type="domain" description="Nudix hydrolase" evidence="2">
    <location>
        <begin position="91"/>
        <end position="231"/>
    </location>
</feature>
<dbReference type="Proteomes" id="UP000019753">
    <property type="component" value="Unassembled WGS sequence"/>
</dbReference>
<dbReference type="CDD" id="cd03674">
    <property type="entry name" value="NUDIX_Hydrolase"/>
    <property type="match status" value="1"/>
</dbReference>
<evidence type="ECO:0000259" key="2">
    <source>
        <dbReference type="PROSITE" id="PS51462"/>
    </source>
</evidence>
<organism evidence="3 4">
    <name type="scientific">Actinotalea ferrariae CF5-4</name>
    <dbReference type="NCBI Taxonomy" id="948458"/>
    <lineage>
        <taxon>Bacteria</taxon>
        <taxon>Bacillati</taxon>
        <taxon>Actinomycetota</taxon>
        <taxon>Actinomycetes</taxon>
        <taxon>Micrococcales</taxon>
        <taxon>Cellulomonadaceae</taxon>
        <taxon>Actinotalea</taxon>
    </lineage>
</organism>
<keyword evidence="3" id="KW-0378">Hydrolase</keyword>
<accession>A0A021VRE9</accession>
<dbReference type="PROSITE" id="PS51462">
    <property type="entry name" value="NUDIX"/>
    <property type="match status" value="1"/>
</dbReference>
<feature type="compositionally biased region" description="Low complexity" evidence="1">
    <location>
        <begin position="23"/>
        <end position="35"/>
    </location>
</feature>
<name>A0A021VRE9_9CELL</name>
<sequence length="241" mass="25547">MVAGRPADVAAPGRLSAADRRPGAGAVGRARPQRATADAYPDAVPTSPAALLLADLHHWVPADARQRELVARYRELVREHGPAALARDGGPEHVTGSCWVLSPDLRRVLLCFHRKGRFWVQTGGHTEPDDASVAATALREAREESGIADLRLVGGPDGRVLPTDLDRHELSGAFGRCRAHWDVGYVALAAADAVPSVSDESEHVAWFDVDELPADGAPGLADRLATSLAELAARGGPARRP</sequence>
<dbReference type="GO" id="GO:0016787">
    <property type="term" value="F:hydrolase activity"/>
    <property type="evidence" value="ECO:0007669"/>
    <property type="project" value="UniProtKB-KW"/>
</dbReference>
<evidence type="ECO:0000313" key="3">
    <source>
        <dbReference type="EMBL" id="EYR63711.1"/>
    </source>
</evidence>
<dbReference type="AlphaFoldDB" id="A0A021VRE9"/>
<evidence type="ECO:0000256" key="1">
    <source>
        <dbReference type="SAM" id="MobiDB-lite"/>
    </source>
</evidence>
<reference evidence="3 4" key="1">
    <citation type="submission" date="2014-01" db="EMBL/GenBank/DDBJ databases">
        <title>Actinotalea ferrariae CF5-4.</title>
        <authorList>
            <person name="Chen F."/>
            <person name="Li Y."/>
            <person name="Wang G."/>
        </authorList>
    </citation>
    <scope>NUCLEOTIDE SEQUENCE [LARGE SCALE GENOMIC DNA]</scope>
    <source>
        <strain evidence="3 4">CF5-4</strain>
    </source>
</reference>
<dbReference type="InterPro" id="IPR015797">
    <property type="entry name" value="NUDIX_hydrolase-like_dom_sf"/>
</dbReference>
<dbReference type="SUPFAM" id="SSF55811">
    <property type="entry name" value="Nudix"/>
    <property type="match status" value="1"/>
</dbReference>
<protein>
    <submittedName>
        <fullName evidence="3">NUDIX hydrolase</fullName>
    </submittedName>
</protein>
<dbReference type="Gene3D" id="3.90.79.10">
    <property type="entry name" value="Nucleoside Triphosphate Pyrophosphohydrolase"/>
    <property type="match status" value="1"/>
</dbReference>
<dbReference type="Pfam" id="PF00293">
    <property type="entry name" value="NUDIX"/>
    <property type="match status" value="1"/>
</dbReference>
<keyword evidence="4" id="KW-1185">Reference proteome</keyword>
<comment type="caution">
    <text evidence="3">The sequence shown here is derived from an EMBL/GenBank/DDBJ whole genome shotgun (WGS) entry which is preliminary data.</text>
</comment>
<proteinExistence type="predicted"/>
<gene>
    <name evidence="3" type="ORF">N866_18700</name>
</gene>
<feature type="region of interest" description="Disordered" evidence="1">
    <location>
        <begin position="1"/>
        <end position="42"/>
    </location>
</feature>
<dbReference type="EMBL" id="AXCW01000074">
    <property type="protein sequence ID" value="EYR63711.1"/>
    <property type="molecule type" value="Genomic_DNA"/>
</dbReference>